<dbReference type="RefSeq" id="WP_092737257.1">
    <property type="nucleotide sequence ID" value="NZ_FNAS01000014.1"/>
</dbReference>
<reference evidence="2 3" key="1">
    <citation type="submission" date="2016-10" db="EMBL/GenBank/DDBJ databases">
        <authorList>
            <person name="de Groot N.N."/>
        </authorList>
    </citation>
    <scope>NUCLEOTIDE SEQUENCE [LARGE SCALE GENOMIC DNA]</scope>
    <source>
        <strain evidence="2 3">DSM 24015</strain>
    </source>
</reference>
<keyword evidence="1" id="KW-0812">Transmembrane</keyword>
<evidence type="ECO:0000313" key="3">
    <source>
        <dbReference type="Proteomes" id="UP000198517"/>
    </source>
</evidence>
<dbReference type="AlphaFoldDB" id="A0A1G7E654"/>
<feature type="transmembrane region" description="Helical" evidence="1">
    <location>
        <begin position="52"/>
        <end position="78"/>
    </location>
</feature>
<keyword evidence="1" id="KW-1133">Transmembrane helix</keyword>
<evidence type="ECO:0000256" key="1">
    <source>
        <dbReference type="SAM" id="Phobius"/>
    </source>
</evidence>
<gene>
    <name evidence="2" type="ORF">SAMN05421544_11434</name>
</gene>
<protein>
    <submittedName>
        <fullName evidence="2">Uncharacterized protein</fullName>
    </submittedName>
</protein>
<sequence length="98" mass="11217">MDFKGGFLGKYPIANMIVSGIIGVAFWIYGIFKYLKILSLEENGGGISMPRIFWKIYDLFGAKGILVFFILGGVFFIYRSFSEWKKIKIKNCLNISKK</sequence>
<name>A0A1G7E654_9FLAO</name>
<organism evidence="2 3">
    <name type="scientific">Riemerella columbipharyngis</name>
    <dbReference type="NCBI Taxonomy" id="1071918"/>
    <lineage>
        <taxon>Bacteria</taxon>
        <taxon>Pseudomonadati</taxon>
        <taxon>Bacteroidota</taxon>
        <taxon>Flavobacteriia</taxon>
        <taxon>Flavobacteriales</taxon>
        <taxon>Weeksellaceae</taxon>
        <taxon>Riemerella</taxon>
    </lineage>
</organism>
<keyword evidence="1" id="KW-0472">Membrane</keyword>
<accession>A0A1G7E654</accession>
<proteinExistence type="predicted"/>
<evidence type="ECO:0000313" key="2">
    <source>
        <dbReference type="EMBL" id="SDE59142.1"/>
    </source>
</evidence>
<dbReference type="EMBL" id="FNAS01000014">
    <property type="protein sequence ID" value="SDE59142.1"/>
    <property type="molecule type" value="Genomic_DNA"/>
</dbReference>
<dbReference type="Proteomes" id="UP000198517">
    <property type="component" value="Unassembled WGS sequence"/>
</dbReference>
<keyword evidence="3" id="KW-1185">Reference proteome</keyword>
<feature type="transmembrane region" description="Helical" evidence="1">
    <location>
        <begin position="12"/>
        <end position="32"/>
    </location>
</feature>